<dbReference type="Proteomes" id="UP000002774">
    <property type="component" value="Chromosome"/>
</dbReference>
<sequence length="229" mass="25484">MVPLSTADFTRIKDTISKSLSAIAAVTPAAIGHILPKTEVVGKLYEAHVLSRMIQDLHHIEGLKVDLIGTGGRVMLKQKGGPINRAFPYFKLYKKGILFAELFTDTYFSTLSYSDIGGTLERSSYHELDIALLKPNCAGTPSFDQVFIAAECKATDMQKSIFREILGFRRELGCLVPGGIPTNFDHWPETHIRCNPASVHIFYCTDKTVDDYKENAKTYGIVLKHEPMS</sequence>
<dbReference type="RefSeq" id="WP_008507356.1">
    <property type="nucleotide sequence ID" value="NZ_CM001403.1"/>
</dbReference>
<dbReference type="AlphaFoldDB" id="H1YBY9"/>
<keyword evidence="2" id="KW-1185">Reference proteome</keyword>
<evidence type="ECO:0000313" key="1">
    <source>
        <dbReference type="EMBL" id="EHQ27067.1"/>
    </source>
</evidence>
<reference evidence="1" key="1">
    <citation type="submission" date="2011-09" db="EMBL/GenBank/DDBJ databases">
        <title>The permanent draft genome of Mucilaginibacter paludis DSM 18603.</title>
        <authorList>
            <consortium name="US DOE Joint Genome Institute (JGI-PGF)"/>
            <person name="Lucas S."/>
            <person name="Han J."/>
            <person name="Lapidus A."/>
            <person name="Bruce D."/>
            <person name="Goodwin L."/>
            <person name="Pitluck S."/>
            <person name="Peters L."/>
            <person name="Kyrpides N."/>
            <person name="Mavromatis K."/>
            <person name="Ivanova N."/>
            <person name="Mikhailova N."/>
            <person name="Held B."/>
            <person name="Detter J.C."/>
            <person name="Tapia R."/>
            <person name="Han C."/>
            <person name="Land M."/>
            <person name="Hauser L."/>
            <person name="Markowitz V."/>
            <person name="Cheng J.-F."/>
            <person name="Hugenholtz P."/>
            <person name="Woyke T."/>
            <person name="Wu D."/>
            <person name="Tindall B."/>
            <person name="Brambilla E."/>
            <person name="Klenk H.-P."/>
            <person name="Eisen J.A."/>
        </authorList>
    </citation>
    <scope>NUCLEOTIDE SEQUENCE [LARGE SCALE GENOMIC DNA]</scope>
    <source>
        <strain evidence="1">DSM 18603</strain>
    </source>
</reference>
<proteinExistence type="predicted"/>
<dbReference type="STRING" id="714943.Mucpa_2959"/>
<dbReference type="HOGENOM" id="CLU_1208707_0_0_10"/>
<dbReference type="EMBL" id="CM001403">
    <property type="protein sequence ID" value="EHQ27067.1"/>
    <property type="molecule type" value="Genomic_DNA"/>
</dbReference>
<evidence type="ECO:0000313" key="2">
    <source>
        <dbReference type="Proteomes" id="UP000002774"/>
    </source>
</evidence>
<protein>
    <submittedName>
        <fullName evidence="1">Uncharacterized protein</fullName>
    </submittedName>
</protein>
<name>H1YBY9_9SPHI</name>
<gene>
    <name evidence="1" type="ORF">Mucpa_2959</name>
</gene>
<dbReference type="eggNOG" id="ENOG5033H6N">
    <property type="taxonomic scope" value="Bacteria"/>
</dbReference>
<organism evidence="1 2">
    <name type="scientific">Mucilaginibacter paludis DSM 18603</name>
    <dbReference type="NCBI Taxonomy" id="714943"/>
    <lineage>
        <taxon>Bacteria</taxon>
        <taxon>Pseudomonadati</taxon>
        <taxon>Bacteroidota</taxon>
        <taxon>Sphingobacteriia</taxon>
        <taxon>Sphingobacteriales</taxon>
        <taxon>Sphingobacteriaceae</taxon>
        <taxon>Mucilaginibacter</taxon>
    </lineage>
</organism>
<accession>H1YBY9</accession>